<dbReference type="Gene3D" id="3.50.50.60">
    <property type="entry name" value="FAD/NAD(P)-binding domain"/>
    <property type="match status" value="1"/>
</dbReference>
<dbReference type="OrthoDB" id="3519933at2759"/>
<reference evidence="12" key="1">
    <citation type="journal article" date="2013" name="Genome Announc.">
        <title>Draft genome sequence of the ascomycete Phaeoacremonium aleophilum strain UCR-PA7, a causal agent of the esca disease complex in grapevines.</title>
        <authorList>
            <person name="Blanco-Ulate B."/>
            <person name="Rolshausen P."/>
            <person name="Cantu D."/>
        </authorList>
    </citation>
    <scope>NUCLEOTIDE SEQUENCE [LARGE SCALE GENOMIC DNA]</scope>
    <source>
        <strain evidence="12">UCR-PA7</strain>
    </source>
</reference>
<dbReference type="PANTHER" id="PTHR42802">
    <property type="entry name" value="MONOOXYGENASE"/>
    <property type="match status" value="1"/>
</dbReference>
<keyword evidence="8" id="KW-0560">Oxidoreductase</keyword>
<dbReference type="AlphaFoldDB" id="R8BD51"/>
<keyword evidence="11" id="KW-0503">Monooxygenase</keyword>
<comment type="pathway">
    <text evidence="2">Siderophore biosynthesis.</text>
</comment>
<evidence type="ECO:0000256" key="7">
    <source>
        <dbReference type="ARBA" id="ARBA00022857"/>
    </source>
</evidence>
<dbReference type="GeneID" id="19328030"/>
<dbReference type="GO" id="GO:0004497">
    <property type="term" value="F:monooxygenase activity"/>
    <property type="evidence" value="ECO:0007669"/>
    <property type="project" value="UniProtKB-KW"/>
</dbReference>
<evidence type="ECO:0000256" key="5">
    <source>
        <dbReference type="ARBA" id="ARBA00022630"/>
    </source>
</evidence>
<evidence type="ECO:0000313" key="12">
    <source>
        <dbReference type="Proteomes" id="UP000014074"/>
    </source>
</evidence>
<keyword evidence="5" id="KW-0285">Flavoprotein</keyword>
<dbReference type="InterPro" id="IPR025700">
    <property type="entry name" value="Lys/Orn_oxygenase"/>
</dbReference>
<name>R8BD51_PHAM7</name>
<dbReference type="HOGENOM" id="CLU_020931_2_1_1"/>
<dbReference type="EMBL" id="KB933277">
    <property type="protein sequence ID" value="EON97221.1"/>
    <property type="molecule type" value="Genomic_DNA"/>
</dbReference>
<dbReference type="GO" id="GO:0006879">
    <property type="term" value="P:intracellular iron ion homeostasis"/>
    <property type="evidence" value="ECO:0007669"/>
    <property type="project" value="TreeGrafter"/>
</dbReference>
<protein>
    <recommendedName>
        <fullName evidence="4">L-ornithine N(5)-monooxygenase [NAD(P)H]</fullName>
        <ecNumber evidence="4">1.14.13.196</ecNumber>
    </recommendedName>
</protein>
<dbReference type="PANTHER" id="PTHR42802:SF1">
    <property type="entry name" value="L-ORNITHINE N(5)-MONOOXYGENASE"/>
    <property type="match status" value="1"/>
</dbReference>
<dbReference type="KEGG" id="tmn:UCRPA7_7286"/>
<organism evidence="11 12">
    <name type="scientific">Phaeoacremonium minimum (strain UCR-PA7)</name>
    <name type="common">Esca disease fungus</name>
    <name type="synonym">Togninia minima</name>
    <dbReference type="NCBI Taxonomy" id="1286976"/>
    <lineage>
        <taxon>Eukaryota</taxon>
        <taxon>Fungi</taxon>
        <taxon>Dikarya</taxon>
        <taxon>Ascomycota</taxon>
        <taxon>Pezizomycotina</taxon>
        <taxon>Sordariomycetes</taxon>
        <taxon>Sordariomycetidae</taxon>
        <taxon>Togniniales</taxon>
        <taxon>Togniniaceae</taxon>
        <taxon>Phaeoacremonium</taxon>
    </lineage>
</organism>
<comment type="catalytic activity">
    <reaction evidence="10">
        <text>L-ornithine + NADH + O2 = N(5)-hydroxy-L-ornithine + NAD(+) + H2O</text>
        <dbReference type="Rhea" id="RHEA:41512"/>
        <dbReference type="ChEBI" id="CHEBI:15377"/>
        <dbReference type="ChEBI" id="CHEBI:15379"/>
        <dbReference type="ChEBI" id="CHEBI:46911"/>
        <dbReference type="ChEBI" id="CHEBI:57540"/>
        <dbReference type="ChEBI" id="CHEBI:57945"/>
        <dbReference type="ChEBI" id="CHEBI:78275"/>
        <dbReference type="EC" id="1.14.13.196"/>
    </reaction>
</comment>
<comment type="cofactor">
    <cofactor evidence="1">
        <name>FAD</name>
        <dbReference type="ChEBI" id="CHEBI:57692"/>
    </cofactor>
</comment>
<dbReference type="EC" id="1.14.13.196" evidence="4"/>
<gene>
    <name evidence="11" type="ORF">UCRPA7_7286</name>
</gene>
<dbReference type="Pfam" id="PF13434">
    <property type="entry name" value="Lys_Orn_oxgnase"/>
    <property type="match status" value="1"/>
</dbReference>
<evidence type="ECO:0000256" key="9">
    <source>
        <dbReference type="ARBA" id="ARBA00047598"/>
    </source>
</evidence>
<dbReference type="Proteomes" id="UP000014074">
    <property type="component" value="Unassembled WGS sequence"/>
</dbReference>
<keyword evidence="7" id="KW-0521">NADP</keyword>
<evidence type="ECO:0000256" key="8">
    <source>
        <dbReference type="ARBA" id="ARBA00023002"/>
    </source>
</evidence>
<accession>R8BD51</accession>
<keyword evidence="6" id="KW-0274">FAD</keyword>
<dbReference type="eggNOG" id="KOG1399">
    <property type="taxonomic scope" value="Eukaryota"/>
</dbReference>
<comment type="similarity">
    <text evidence="3">Belongs to the lysine N(6)-hydroxylase/L-ornithine N(5)-oxygenase family.</text>
</comment>
<comment type="catalytic activity">
    <reaction evidence="9">
        <text>L-ornithine + NADPH + O2 = N(5)-hydroxy-L-ornithine + NADP(+) + H2O</text>
        <dbReference type="Rhea" id="RHEA:41508"/>
        <dbReference type="ChEBI" id="CHEBI:15377"/>
        <dbReference type="ChEBI" id="CHEBI:15379"/>
        <dbReference type="ChEBI" id="CHEBI:46911"/>
        <dbReference type="ChEBI" id="CHEBI:57783"/>
        <dbReference type="ChEBI" id="CHEBI:58349"/>
        <dbReference type="ChEBI" id="CHEBI:78275"/>
        <dbReference type="EC" id="1.14.13.196"/>
    </reaction>
</comment>
<sequence length="431" mass="48483">MQISFVKDLATLRDPRSHFTFLNYLHKNDRLVEFTNLSTFLPARIEYEDYLRWCASFFSDVVRYNNEVVSVVPDIETSDSVRTFTVVSRNTKTGAITKHRARNVVLAVGGQPSIPQVLPANHPKVVHSSQYAHMIPKILKNKDAPYRVAVVGAGQSAAEIFNNIQVMYPNSKTSLVMKSEFLKPSDDSPFVNSIFNPEFVDVLYPRPPQYRQSLISDAKATNYGVVRLELIEKLYEVMYDQRREIGSDETKWPHRILGGRRVVGVEETSNGLRLRVRHAPAGEVALEADGLVDVETQESAKAVEVVKDDDELLDVDLIIAATGYRRNAHVEMLKDAWHLLPQNKEDNPERSDQWAVRDVTKTCRVMEVSRDYRVQFRPGVVAPGSGVWLQGCCEGTHGLSDTLLSVLATRSGEMVKSIFGTKEGSVVRAHL</sequence>
<dbReference type="RefSeq" id="XP_007918009.1">
    <property type="nucleotide sequence ID" value="XM_007919818.1"/>
</dbReference>
<keyword evidence="12" id="KW-1185">Reference proteome</keyword>
<dbReference type="SUPFAM" id="SSF51905">
    <property type="entry name" value="FAD/NAD(P)-binding domain"/>
    <property type="match status" value="1"/>
</dbReference>
<evidence type="ECO:0000256" key="4">
    <source>
        <dbReference type="ARBA" id="ARBA00012881"/>
    </source>
</evidence>
<evidence type="ECO:0000256" key="10">
    <source>
        <dbReference type="ARBA" id="ARBA00049248"/>
    </source>
</evidence>
<evidence type="ECO:0000256" key="6">
    <source>
        <dbReference type="ARBA" id="ARBA00022827"/>
    </source>
</evidence>
<dbReference type="InterPro" id="IPR036188">
    <property type="entry name" value="FAD/NAD-bd_sf"/>
</dbReference>
<proteinExistence type="inferred from homology"/>
<evidence type="ECO:0000313" key="11">
    <source>
        <dbReference type="EMBL" id="EON97221.1"/>
    </source>
</evidence>
<evidence type="ECO:0000256" key="3">
    <source>
        <dbReference type="ARBA" id="ARBA00007588"/>
    </source>
</evidence>
<evidence type="ECO:0000256" key="1">
    <source>
        <dbReference type="ARBA" id="ARBA00001974"/>
    </source>
</evidence>
<evidence type="ECO:0000256" key="2">
    <source>
        <dbReference type="ARBA" id="ARBA00004924"/>
    </source>
</evidence>